<proteinExistence type="predicted"/>
<name>A0A0A9D442_ARUDO</name>
<protein>
    <submittedName>
        <fullName evidence="1">Uncharacterized protein</fullName>
    </submittedName>
</protein>
<reference evidence="1" key="1">
    <citation type="submission" date="2014-09" db="EMBL/GenBank/DDBJ databases">
        <authorList>
            <person name="Magalhaes I.L.F."/>
            <person name="Oliveira U."/>
            <person name="Santos F.R."/>
            <person name="Vidigal T.H.D.A."/>
            <person name="Brescovit A.D."/>
            <person name="Santos A.J."/>
        </authorList>
    </citation>
    <scope>NUCLEOTIDE SEQUENCE</scope>
    <source>
        <tissue evidence="1">Shoot tissue taken approximately 20 cm above the soil surface</tissue>
    </source>
</reference>
<dbReference type="AlphaFoldDB" id="A0A0A9D442"/>
<organism evidence="1">
    <name type="scientific">Arundo donax</name>
    <name type="common">Giant reed</name>
    <name type="synonym">Donax arundinaceus</name>
    <dbReference type="NCBI Taxonomy" id="35708"/>
    <lineage>
        <taxon>Eukaryota</taxon>
        <taxon>Viridiplantae</taxon>
        <taxon>Streptophyta</taxon>
        <taxon>Embryophyta</taxon>
        <taxon>Tracheophyta</taxon>
        <taxon>Spermatophyta</taxon>
        <taxon>Magnoliopsida</taxon>
        <taxon>Liliopsida</taxon>
        <taxon>Poales</taxon>
        <taxon>Poaceae</taxon>
        <taxon>PACMAD clade</taxon>
        <taxon>Arundinoideae</taxon>
        <taxon>Arundineae</taxon>
        <taxon>Arundo</taxon>
    </lineage>
</organism>
<sequence>MIIDFALFAAALSKDFVKLRLQLLVNTSILFKSLVMLSPSFSMCFLGRSERSRILCFLAVAQPKRIADSWNLFNWFNMAVR</sequence>
<dbReference type="EMBL" id="GBRH01217475">
    <property type="protein sequence ID" value="JAD80420.1"/>
    <property type="molecule type" value="Transcribed_RNA"/>
</dbReference>
<reference evidence="1" key="2">
    <citation type="journal article" date="2015" name="Data Brief">
        <title>Shoot transcriptome of the giant reed, Arundo donax.</title>
        <authorList>
            <person name="Barrero R.A."/>
            <person name="Guerrero F.D."/>
            <person name="Moolhuijzen P."/>
            <person name="Goolsby J.A."/>
            <person name="Tidwell J."/>
            <person name="Bellgard S.E."/>
            <person name="Bellgard M.I."/>
        </authorList>
    </citation>
    <scope>NUCLEOTIDE SEQUENCE</scope>
    <source>
        <tissue evidence="1">Shoot tissue taken approximately 20 cm above the soil surface</tissue>
    </source>
</reference>
<evidence type="ECO:0000313" key="1">
    <source>
        <dbReference type="EMBL" id="JAD80420.1"/>
    </source>
</evidence>
<accession>A0A0A9D442</accession>